<dbReference type="InterPro" id="IPR036249">
    <property type="entry name" value="Thioredoxin-like_sf"/>
</dbReference>
<dbReference type="Gene3D" id="3.40.30.10">
    <property type="entry name" value="Glutaredoxin"/>
    <property type="match status" value="1"/>
</dbReference>
<accession>A0AB39BRR2</accession>
<name>A0AB39BRR2_9BACI</name>
<proteinExistence type="predicted"/>
<organism evidence="2">
    <name type="scientific">Alkalihalophilus sp. As8PL</name>
    <dbReference type="NCBI Taxonomy" id="3237103"/>
    <lineage>
        <taxon>Bacteria</taxon>
        <taxon>Bacillati</taxon>
        <taxon>Bacillota</taxon>
        <taxon>Bacilli</taxon>
        <taxon>Bacillales</taxon>
        <taxon>Bacillaceae</taxon>
        <taxon>Alkalihalophilus</taxon>
    </lineage>
</organism>
<evidence type="ECO:0000313" key="2">
    <source>
        <dbReference type="EMBL" id="XDI36497.1"/>
    </source>
</evidence>
<evidence type="ECO:0000256" key="1">
    <source>
        <dbReference type="SAM" id="SignalP"/>
    </source>
</evidence>
<evidence type="ECO:0008006" key="3">
    <source>
        <dbReference type="Google" id="ProtNLM"/>
    </source>
</evidence>
<dbReference type="RefSeq" id="WP_368503937.1">
    <property type="nucleotide sequence ID" value="NZ_CP162551.1"/>
</dbReference>
<protein>
    <recommendedName>
        <fullName evidence="3">Small peptidoglycan-associated lipoprotein</fullName>
    </recommendedName>
</protein>
<gene>
    <name evidence="2" type="ORF">AB3N04_17725</name>
</gene>
<sequence length="133" mass="15252">MEKLFLSMLFAPIFMLSNCVSSAQSDDTIPPSYTESTMITILFSDAKALEEEHSYYDALLELQTQHPDKIPSFQVVEAEDKDRIKQFEIETFPTMLILTGEDIHLRMEGPQAKDDILTKLNHTFQIQMNHIGL</sequence>
<reference evidence="2" key="1">
    <citation type="submission" date="2024-07" db="EMBL/GenBank/DDBJ databases">
        <title>Identification and characteristics of an arsenic-resistant bacterial isolate, which belongs to a novel species.</title>
        <authorList>
            <person name="Juszczyk A."/>
            <person name="Kowalczyk A."/>
            <person name="Was K."/>
            <person name="Kosowicz W."/>
            <person name="Budzyn A."/>
            <person name="Latowski D."/>
        </authorList>
    </citation>
    <scope>NUCLEOTIDE SEQUENCE</scope>
    <source>
        <strain evidence="2">As8PL</strain>
    </source>
</reference>
<feature type="chain" id="PRO_5044210668" description="Small peptidoglycan-associated lipoprotein" evidence="1">
    <location>
        <begin position="24"/>
        <end position="133"/>
    </location>
</feature>
<dbReference type="EMBL" id="CP162551">
    <property type="protein sequence ID" value="XDI36497.1"/>
    <property type="molecule type" value="Genomic_DNA"/>
</dbReference>
<dbReference type="AlphaFoldDB" id="A0AB39BRR2"/>
<dbReference type="SUPFAM" id="SSF52833">
    <property type="entry name" value="Thioredoxin-like"/>
    <property type="match status" value="1"/>
</dbReference>
<keyword evidence="1" id="KW-0732">Signal</keyword>
<feature type="signal peptide" evidence="1">
    <location>
        <begin position="1"/>
        <end position="23"/>
    </location>
</feature>